<reference evidence="2 3" key="1">
    <citation type="submission" date="2021-06" db="EMBL/GenBank/DDBJ databases">
        <title>Caerostris darwini draft genome.</title>
        <authorList>
            <person name="Kono N."/>
            <person name="Arakawa K."/>
        </authorList>
    </citation>
    <scope>NUCLEOTIDE SEQUENCE [LARGE SCALE GENOMIC DNA]</scope>
</reference>
<dbReference type="EMBL" id="BPLQ01000641">
    <property type="protein sequence ID" value="GIX73705.1"/>
    <property type="molecule type" value="Genomic_DNA"/>
</dbReference>
<organism evidence="2 3">
    <name type="scientific">Caerostris darwini</name>
    <dbReference type="NCBI Taxonomy" id="1538125"/>
    <lineage>
        <taxon>Eukaryota</taxon>
        <taxon>Metazoa</taxon>
        <taxon>Ecdysozoa</taxon>
        <taxon>Arthropoda</taxon>
        <taxon>Chelicerata</taxon>
        <taxon>Arachnida</taxon>
        <taxon>Araneae</taxon>
        <taxon>Araneomorphae</taxon>
        <taxon>Entelegynae</taxon>
        <taxon>Araneoidea</taxon>
        <taxon>Araneidae</taxon>
        <taxon>Caerostris</taxon>
    </lineage>
</organism>
<keyword evidence="3" id="KW-1185">Reference proteome</keyword>
<feature type="transmembrane region" description="Helical" evidence="1">
    <location>
        <begin position="16"/>
        <end position="34"/>
    </location>
</feature>
<dbReference type="Proteomes" id="UP001054837">
    <property type="component" value="Unassembled WGS sequence"/>
</dbReference>
<protein>
    <submittedName>
        <fullName evidence="2">Uncharacterized protein</fullName>
    </submittedName>
</protein>
<sequence length="136" mass="14984">MNIEIHVFIETDEKWFFPRCIIILTSLLGGSALYKRTASPVLRGVLHELPSMIACSVTWVAVVSQSRDKAQLGAALTKAHLEGLGLRFLDTQRIALRCHWLSGITWYDIDSRRSVAISIGSPGFVSAATDKVTSIL</sequence>
<proteinExistence type="predicted"/>
<keyword evidence="1" id="KW-0812">Transmembrane</keyword>
<evidence type="ECO:0000313" key="3">
    <source>
        <dbReference type="Proteomes" id="UP001054837"/>
    </source>
</evidence>
<dbReference type="AlphaFoldDB" id="A0AAV4MMY1"/>
<evidence type="ECO:0000256" key="1">
    <source>
        <dbReference type="SAM" id="Phobius"/>
    </source>
</evidence>
<accession>A0AAV4MMY1</accession>
<gene>
    <name evidence="2" type="ORF">CDAR_397871</name>
</gene>
<evidence type="ECO:0000313" key="2">
    <source>
        <dbReference type="EMBL" id="GIX73705.1"/>
    </source>
</evidence>
<comment type="caution">
    <text evidence="2">The sequence shown here is derived from an EMBL/GenBank/DDBJ whole genome shotgun (WGS) entry which is preliminary data.</text>
</comment>
<keyword evidence="1" id="KW-0472">Membrane</keyword>
<name>A0AAV4MMY1_9ARAC</name>
<keyword evidence="1" id="KW-1133">Transmembrane helix</keyword>